<dbReference type="InterPro" id="IPR036259">
    <property type="entry name" value="MFS_trans_sf"/>
</dbReference>
<accession>A0A1C3JQP7</accession>
<organism evidence="8 11">
    <name type="scientific">Marinomonas gallaica</name>
    <dbReference type="NCBI Taxonomy" id="1806667"/>
    <lineage>
        <taxon>Bacteria</taxon>
        <taxon>Pseudomonadati</taxon>
        <taxon>Pseudomonadota</taxon>
        <taxon>Gammaproteobacteria</taxon>
        <taxon>Oceanospirillales</taxon>
        <taxon>Oceanospirillaceae</taxon>
        <taxon>Marinomonas</taxon>
    </lineage>
</organism>
<feature type="transmembrane region" description="Helical" evidence="7">
    <location>
        <begin position="219"/>
        <end position="244"/>
    </location>
</feature>
<reference evidence="9 10" key="2">
    <citation type="submission" date="2016-06" db="EMBL/GenBank/DDBJ databases">
        <authorList>
            <person name="Rodrigo-Torres L."/>
            <person name="Arahal D.R."/>
        </authorList>
    </citation>
    <scope>NUCLEOTIDE SEQUENCE [LARGE SCALE GENOMIC DNA]</scope>
    <source>
        <strain evidence="9 10">CECT 5116</strain>
    </source>
</reference>
<dbReference type="Gene3D" id="1.20.1250.20">
    <property type="entry name" value="MFS general substrate transporter like domains"/>
    <property type="match status" value="1"/>
</dbReference>
<evidence type="ECO:0000313" key="11">
    <source>
        <dbReference type="Proteomes" id="UP000092871"/>
    </source>
</evidence>
<dbReference type="Pfam" id="PF05977">
    <property type="entry name" value="MFS_3"/>
    <property type="match status" value="1"/>
</dbReference>
<comment type="subcellular location">
    <subcellularLocation>
        <location evidence="1">Cell membrane</location>
        <topology evidence="1">Multi-pass membrane protein</topology>
    </subcellularLocation>
</comment>
<evidence type="ECO:0000256" key="5">
    <source>
        <dbReference type="ARBA" id="ARBA00022989"/>
    </source>
</evidence>
<feature type="transmembrane region" description="Helical" evidence="7">
    <location>
        <begin position="285"/>
        <end position="302"/>
    </location>
</feature>
<feature type="transmembrane region" description="Helical" evidence="7">
    <location>
        <begin position="171"/>
        <end position="190"/>
    </location>
</feature>
<keyword evidence="5 7" id="KW-1133">Transmembrane helix</keyword>
<evidence type="ECO:0000256" key="7">
    <source>
        <dbReference type="SAM" id="Phobius"/>
    </source>
</evidence>
<protein>
    <submittedName>
        <fullName evidence="8">Enterobactin exporter EntS</fullName>
    </submittedName>
</protein>
<keyword evidence="4 7" id="KW-0812">Transmembrane</keyword>
<keyword evidence="3" id="KW-1003">Cell membrane</keyword>
<dbReference type="EMBL" id="FLRB01000002">
    <property type="protein sequence ID" value="SBT19740.1"/>
    <property type="molecule type" value="Genomic_DNA"/>
</dbReference>
<feature type="transmembrane region" description="Helical" evidence="7">
    <location>
        <begin position="366"/>
        <end position="392"/>
    </location>
</feature>
<evidence type="ECO:0000313" key="8">
    <source>
        <dbReference type="EMBL" id="SBT17548.1"/>
    </source>
</evidence>
<dbReference type="SUPFAM" id="SSF103473">
    <property type="entry name" value="MFS general substrate transporter"/>
    <property type="match status" value="1"/>
</dbReference>
<dbReference type="OrthoDB" id="7283966at2"/>
<proteinExistence type="predicted"/>
<feature type="transmembrane region" description="Helical" evidence="7">
    <location>
        <begin position="46"/>
        <end position="66"/>
    </location>
</feature>
<evidence type="ECO:0000313" key="9">
    <source>
        <dbReference type="EMBL" id="SBT19740.1"/>
    </source>
</evidence>
<name>A0A1C3JQP7_9GAMM</name>
<evidence type="ECO:0000256" key="1">
    <source>
        <dbReference type="ARBA" id="ARBA00004651"/>
    </source>
</evidence>
<keyword evidence="10" id="KW-1185">Reference proteome</keyword>
<dbReference type="RefSeq" id="WP_067034686.1">
    <property type="nucleotide sequence ID" value="NZ_FLRA01000011.1"/>
</dbReference>
<keyword evidence="6 7" id="KW-0472">Membrane</keyword>
<feature type="transmembrane region" description="Helical" evidence="7">
    <location>
        <begin position="142"/>
        <end position="165"/>
    </location>
</feature>
<evidence type="ECO:0000256" key="6">
    <source>
        <dbReference type="ARBA" id="ARBA00023136"/>
    </source>
</evidence>
<evidence type="ECO:0000313" key="10">
    <source>
        <dbReference type="Proteomes" id="UP000092840"/>
    </source>
</evidence>
<dbReference type="GO" id="GO:0005886">
    <property type="term" value="C:plasma membrane"/>
    <property type="evidence" value="ECO:0007669"/>
    <property type="project" value="UniProtKB-SubCell"/>
</dbReference>
<reference evidence="8 11" key="1">
    <citation type="submission" date="2016-06" db="EMBL/GenBank/DDBJ databases">
        <authorList>
            <person name="Kjaerup R.B."/>
            <person name="Dalgaard T.S."/>
            <person name="Juul-Madsen H.R."/>
        </authorList>
    </citation>
    <scope>NUCLEOTIDE SEQUENCE [LARGE SCALE GENOMIC DNA]</scope>
    <source>
        <strain evidence="8 11">CECT 5115</strain>
    </source>
</reference>
<evidence type="ECO:0000256" key="3">
    <source>
        <dbReference type="ARBA" id="ARBA00022475"/>
    </source>
</evidence>
<evidence type="ECO:0000256" key="4">
    <source>
        <dbReference type="ARBA" id="ARBA00022692"/>
    </source>
</evidence>
<dbReference type="PANTHER" id="PTHR23513">
    <property type="entry name" value="INTEGRAL MEMBRANE EFFLUX PROTEIN-RELATED"/>
    <property type="match status" value="1"/>
</dbReference>
<feature type="transmembrane region" description="Helical" evidence="7">
    <location>
        <begin position="256"/>
        <end position="273"/>
    </location>
</feature>
<dbReference type="CDD" id="cd06173">
    <property type="entry name" value="MFS_MefA_like"/>
    <property type="match status" value="1"/>
</dbReference>
<feature type="transmembrane region" description="Helical" evidence="7">
    <location>
        <begin position="21"/>
        <end position="40"/>
    </location>
</feature>
<dbReference type="Proteomes" id="UP000092871">
    <property type="component" value="Unassembled WGS sequence"/>
</dbReference>
<evidence type="ECO:0000256" key="2">
    <source>
        <dbReference type="ARBA" id="ARBA00022448"/>
    </source>
</evidence>
<feature type="transmembrane region" description="Helical" evidence="7">
    <location>
        <begin position="78"/>
        <end position="97"/>
    </location>
</feature>
<dbReference type="EMBL" id="FLRA01000011">
    <property type="protein sequence ID" value="SBT17548.1"/>
    <property type="molecule type" value="Genomic_DNA"/>
</dbReference>
<keyword evidence="2" id="KW-0813">Transport</keyword>
<gene>
    <name evidence="8" type="primary">entS_2</name>
    <name evidence="9" type="synonym">entS_1</name>
    <name evidence="8" type="ORF">MGA5115_01662</name>
    <name evidence="9" type="ORF">MGA5116_00316</name>
</gene>
<dbReference type="AlphaFoldDB" id="A0A1C3JQP7"/>
<dbReference type="Proteomes" id="UP000092840">
    <property type="component" value="Unassembled WGS sequence"/>
</dbReference>
<dbReference type="PANTHER" id="PTHR23513:SF9">
    <property type="entry name" value="ENTEROBACTIN EXPORTER ENTS"/>
    <property type="match status" value="1"/>
</dbReference>
<sequence length="412" mass="43826">MPSLSDSLLSQPNFVHFWTGQIASSFAFQMLAVGIGWQVYDLTGSAMALGLVGLFQFLPQLMLTLVVGHIADRYNRRLICVCTRLAMAATVGILAYGNISDTVSANMIYTCAVMLGTARAFEMPAGQAILPNLVPPELLSKAVSAIASAREISVIAGPALGGFIYLLGAPALYFTSMACFLVSCCILFFLHYNYVSKEKQPVNLHHLFGGLRYIKNNKLILGSVSLDMFAVLLGGATALLPIVAKDILQTGPWGLGLLRCAPAVGALLMSVYLARYPLTHSVGKIMYAAIALFGLATIVFGLSEHLLLSMSALFVLGASDMISVVIRSTLVQLETPDDMRGRVSAANSIFIGSSNQLGEFESGATAALFGTVPAIVLGGFGTIAVVGIWVHLFPSLFHRNSLENDNEPAKPA</sequence>
<dbReference type="InterPro" id="IPR010290">
    <property type="entry name" value="TM_effector"/>
</dbReference>